<name>K9P6Y9_CYAGP</name>
<dbReference type="InterPro" id="IPR022907">
    <property type="entry name" value="VapC_family"/>
</dbReference>
<keyword evidence="8" id="KW-0800">Toxin</keyword>
<dbReference type="STRING" id="292564.Cyagr_1711"/>
<sequence length="145" mass="15981">MIVLDTNVIAELMRPQPEPAVLAWADGLVPAEVGITAMNEAEILHGLIRLPEGRRKQALLDSWQALVTALLGDRVWAFHREAAHWYGELLVRREQLGRPIATADAVIAATALAQGAQLATRNVSDFTDLGLDLINPWTHRRSPTH</sequence>
<keyword evidence="6 8" id="KW-0460">Magnesium</keyword>
<dbReference type="GO" id="GO:0090729">
    <property type="term" value="F:toxin activity"/>
    <property type="evidence" value="ECO:0007669"/>
    <property type="project" value="UniProtKB-KW"/>
</dbReference>
<dbReference type="InterPro" id="IPR050556">
    <property type="entry name" value="Type_II_TA_system_RNase"/>
</dbReference>
<proteinExistence type="inferred from homology"/>
<keyword evidence="2 8" id="KW-1277">Toxin-antitoxin system</keyword>
<dbReference type="eggNOG" id="COG1487">
    <property type="taxonomic scope" value="Bacteria"/>
</dbReference>
<dbReference type="GO" id="GO:0016787">
    <property type="term" value="F:hydrolase activity"/>
    <property type="evidence" value="ECO:0007669"/>
    <property type="project" value="UniProtKB-KW"/>
</dbReference>
<dbReference type="InterPro" id="IPR029060">
    <property type="entry name" value="PIN-like_dom_sf"/>
</dbReference>
<dbReference type="CDD" id="cd18731">
    <property type="entry name" value="PIN_NgFitB-like"/>
    <property type="match status" value="1"/>
</dbReference>
<feature type="binding site" evidence="8">
    <location>
        <position position="104"/>
    </location>
    <ligand>
        <name>Mg(2+)</name>
        <dbReference type="ChEBI" id="CHEBI:18420"/>
    </ligand>
</feature>
<evidence type="ECO:0000256" key="3">
    <source>
        <dbReference type="ARBA" id="ARBA00022722"/>
    </source>
</evidence>
<reference evidence="11" key="1">
    <citation type="journal article" date="2013" name="Proc. Natl. Acad. Sci. U.S.A.">
        <title>Improving the coverage of the cyanobacterial phylum using diversity-driven genome sequencing.</title>
        <authorList>
            <person name="Shih P.M."/>
            <person name="Wu D."/>
            <person name="Latifi A."/>
            <person name="Axen S.D."/>
            <person name="Fewer D.P."/>
            <person name="Talla E."/>
            <person name="Calteau A."/>
            <person name="Cai F."/>
            <person name="Tandeau de Marsac N."/>
            <person name="Rippka R."/>
            <person name="Herdman M."/>
            <person name="Sivonen K."/>
            <person name="Coursin T."/>
            <person name="Laurent T."/>
            <person name="Goodwin L."/>
            <person name="Nolan M."/>
            <person name="Davenport K.W."/>
            <person name="Han C.S."/>
            <person name="Rubin E.M."/>
            <person name="Eisen J.A."/>
            <person name="Woyke T."/>
            <person name="Gugger M."/>
            <person name="Kerfeld C.A."/>
        </authorList>
    </citation>
    <scope>NUCLEOTIDE SEQUENCE [LARGE SCALE GENOMIC DNA]</scope>
    <source>
        <strain evidence="11">ATCC 27147 / PCC 6307</strain>
    </source>
</reference>
<gene>
    <name evidence="8" type="primary">vapC</name>
    <name evidence="10" type="ordered locus">Cyagr_1711</name>
</gene>
<dbReference type="EMBL" id="CP003495">
    <property type="protein sequence ID" value="AFY28860.1"/>
    <property type="molecule type" value="Genomic_DNA"/>
</dbReference>
<dbReference type="PANTHER" id="PTHR33653:SF1">
    <property type="entry name" value="RIBONUCLEASE VAPC2"/>
    <property type="match status" value="1"/>
</dbReference>
<evidence type="ECO:0000259" key="9">
    <source>
        <dbReference type="Pfam" id="PF01850"/>
    </source>
</evidence>
<keyword evidence="4 8" id="KW-0479">Metal-binding</keyword>
<comment type="function">
    <text evidence="8">Toxic component of a toxin-antitoxin (TA) system. An RNase.</text>
</comment>
<dbReference type="SUPFAM" id="SSF88723">
    <property type="entry name" value="PIN domain-like"/>
    <property type="match status" value="1"/>
</dbReference>
<evidence type="ECO:0000313" key="10">
    <source>
        <dbReference type="EMBL" id="AFY28860.1"/>
    </source>
</evidence>
<feature type="domain" description="PIN" evidence="9">
    <location>
        <begin position="2"/>
        <end position="122"/>
    </location>
</feature>
<evidence type="ECO:0000256" key="2">
    <source>
        <dbReference type="ARBA" id="ARBA00022649"/>
    </source>
</evidence>
<evidence type="ECO:0000256" key="7">
    <source>
        <dbReference type="ARBA" id="ARBA00038093"/>
    </source>
</evidence>
<keyword evidence="5 8" id="KW-0378">Hydrolase</keyword>
<dbReference type="GO" id="GO:0004540">
    <property type="term" value="F:RNA nuclease activity"/>
    <property type="evidence" value="ECO:0007669"/>
    <property type="project" value="InterPro"/>
</dbReference>
<dbReference type="Gene3D" id="3.40.50.1010">
    <property type="entry name" value="5'-nuclease"/>
    <property type="match status" value="1"/>
</dbReference>
<comment type="similarity">
    <text evidence="7 8">Belongs to the PINc/VapC protein family.</text>
</comment>
<evidence type="ECO:0000256" key="6">
    <source>
        <dbReference type="ARBA" id="ARBA00022842"/>
    </source>
</evidence>
<evidence type="ECO:0000256" key="1">
    <source>
        <dbReference type="ARBA" id="ARBA00001946"/>
    </source>
</evidence>
<dbReference type="GO" id="GO:0000287">
    <property type="term" value="F:magnesium ion binding"/>
    <property type="evidence" value="ECO:0007669"/>
    <property type="project" value="UniProtKB-UniRule"/>
</dbReference>
<dbReference type="AlphaFoldDB" id="K9P6Y9"/>
<dbReference type="RefSeq" id="WP_015109310.1">
    <property type="nucleotide sequence ID" value="NC_019675.1"/>
</dbReference>
<dbReference type="HAMAP" id="MF_00265">
    <property type="entry name" value="VapC_Nob1"/>
    <property type="match status" value="1"/>
</dbReference>
<organism evidence="10 11">
    <name type="scientific">Cyanobium gracile (strain ATCC 27147 / PCC 6307)</name>
    <dbReference type="NCBI Taxonomy" id="292564"/>
    <lineage>
        <taxon>Bacteria</taxon>
        <taxon>Bacillati</taxon>
        <taxon>Cyanobacteriota</taxon>
        <taxon>Cyanophyceae</taxon>
        <taxon>Synechococcales</taxon>
        <taxon>Prochlorococcaceae</taxon>
        <taxon>Cyanobium</taxon>
    </lineage>
</organism>
<evidence type="ECO:0000313" key="11">
    <source>
        <dbReference type="Proteomes" id="UP000010388"/>
    </source>
</evidence>
<evidence type="ECO:0000256" key="5">
    <source>
        <dbReference type="ARBA" id="ARBA00022801"/>
    </source>
</evidence>
<accession>K9P6Y9</accession>
<dbReference type="PANTHER" id="PTHR33653">
    <property type="entry name" value="RIBONUCLEASE VAPC2"/>
    <property type="match status" value="1"/>
</dbReference>
<dbReference type="Proteomes" id="UP000010388">
    <property type="component" value="Chromosome"/>
</dbReference>
<dbReference type="HOGENOM" id="CLU_118482_8_2_3"/>
<feature type="binding site" evidence="8">
    <location>
        <position position="5"/>
    </location>
    <ligand>
        <name>Mg(2+)</name>
        <dbReference type="ChEBI" id="CHEBI:18420"/>
    </ligand>
</feature>
<keyword evidence="3 8" id="KW-0540">Nuclease</keyword>
<dbReference type="Pfam" id="PF01850">
    <property type="entry name" value="PIN"/>
    <property type="match status" value="1"/>
</dbReference>
<protein>
    <recommendedName>
        <fullName evidence="8">Ribonuclease VapC</fullName>
        <shortName evidence="8">RNase VapC</shortName>
        <ecNumber evidence="8">3.1.-.-</ecNumber>
    </recommendedName>
    <alternativeName>
        <fullName evidence="8">Toxin VapC</fullName>
    </alternativeName>
</protein>
<dbReference type="InterPro" id="IPR002716">
    <property type="entry name" value="PIN_dom"/>
</dbReference>
<dbReference type="EC" id="3.1.-.-" evidence="8"/>
<evidence type="ECO:0000256" key="8">
    <source>
        <dbReference type="HAMAP-Rule" id="MF_00265"/>
    </source>
</evidence>
<dbReference type="KEGG" id="cgc:Cyagr_1711"/>
<comment type="cofactor">
    <cofactor evidence="1 8">
        <name>Mg(2+)</name>
        <dbReference type="ChEBI" id="CHEBI:18420"/>
    </cofactor>
</comment>
<dbReference type="OrthoDB" id="9815354at2"/>
<evidence type="ECO:0000256" key="4">
    <source>
        <dbReference type="ARBA" id="ARBA00022723"/>
    </source>
</evidence>